<evidence type="ECO:0000313" key="3">
    <source>
        <dbReference type="EMBL" id="TPG53514.1"/>
    </source>
</evidence>
<dbReference type="GO" id="GO:0016020">
    <property type="term" value="C:membrane"/>
    <property type="evidence" value="ECO:0007669"/>
    <property type="project" value="InterPro"/>
</dbReference>
<protein>
    <submittedName>
        <fullName evidence="3">Carbohydrate porin</fullName>
    </submittedName>
</protein>
<keyword evidence="4" id="KW-1185">Reference proteome</keyword>
<dbReference type="Gene3D" id="2.40.160.180">
    <property type="entry name" value="Carbohydrate-selective porin OprB"/>
    <property type="match status" value="1"/>
</dbReference>
<dbReference type="OrthoDB" id="5755240at2"/>
<evidence type="ECO:0000313" key="4">
    <source>
        <dbReference type="Proteomes" id="UP000317078"/>
    </source>
</evidence>
<comment type="caution">
    <text evidence="3">The sequence shown here is derived from an EMBL/GenBank/DDBJ whole genome shotgun (WGS) entry which is preliminary data.</text>
</comment>
<keyword evidence="2" id="KW-0732">Signal</keyword>
<reference evidence="3 4" key="1">
    <citation type="journal article" date="2019" name="Environ. Microbiol.">
        <title>Species interactions and distinct microbial communities in high Arctic permafrost affected cryosols are associated with the CH4 and CO2 gas fluxes.</title>
        <authorList>
            <person name="Altshuler I."/>
            <person name="Hamel J."/>
            <person name="Turney S."/>
            <person name="Magnuson E."/>
            <person name="Levesque R."/>
            <person name="Greer C."/>
            <person name="Whyte L.G."/>
        </authorList>
    </citation>
    <scope>NUCLEOTIDE SEQUENCE [LARGE SCALE GENOMIC DNA]</scope>
    <source>
        <strain evidence="3 4">S9.3B</strain>
    </source>
</reference>
<dbReference type="Pfam" id="PF04966">
    <property type="entry name" value="OprB"/>
    <property type="match status" value="1"/>
</dbReference>
<dbReference type="GO" id="GO:0015288">
    <property type="term" value="F:porin activity"/>
    <property type="evidence" value="ECO:0007669"/>
    <property type="project" value="InterPro"/>
</dbReference>
<dbReference type="EMBL" id="RCZP01000016">
    <property type="protein sequence ID" value="TPG53514.1"/>
    <property type="molecule type" value="Genomic_DNA"/>
</dbReference>
<dbReference type="InterPro" id="IPR007049">
    <property type="entry name" value="Carb-sel_porin_OprB"/>
</dbReference>
<organism evidence="3 4">
    <name type="scientific">Muricoccus nepalensis</name>
    <dbReference type="NCBI Taxonomy" id="1854500"/>
    <lineage>
        <taxon>Bacteria</taxon>
        <taxon>Pseudomonadati</taxon>
        <taxon>Pseudomonadota</taxon>
        <taxon>Alphaproteobacteria</taxon>
        <taxon>Acetobacterales</taxon>
        <taxon>Roseomonadaceae</taxon>
        <taxon>Muricoccus</taxon>
    </lineage>
</organism>
<dbReference type="Proteomes" id="UP000317078">
    <property type="component" value="Unassembled WGS sequence"/>
</dbReference>
<gene>
    <name evidence="3" type="ORF">EAH89_16205</name>
</gene>
<dbReference type="GO" id="GO:0008643">
    <property type="term" value="P:carbohydrate transport"/>
    <property type="evidence" value="ECO:0007669"/>
    <property type="project" value="InterPro"/>
</dbReference>
<sequence>MAGRSARAALLALALLPAAGPALAQGGGNPGGGRPEEPALFPETAARLAGLEALGWFVHGQATFVLQGHPGFRSPYRAEGSLRPRAQAANTLSTDLVVGRRLWQGAEAVVDLSVTRGYGLSNSTGLAAYPNNEAFRLGSTEPTFFVPRAFFRQTIGLSGDLEEPEEDPLRFAAPLPRERVTITIGKFSTWDIFDRNAYAHDARTQFLNWALVGAGAVDYAADARGWTVGAAAEWENGTWGLRAGAFQVARRVNGLFLDPAPTRAFQLLGEVDRTTRFGGRLGAVRLILGLSRTRQSRWGEIDPRDPESFDLNPSGYRSKRMAALTFEQEIADELGAFARLSWNDGRTQNWMFTEMDRAVSAGLSLKGGRWGRQGDTVGLGGNVGWASEGRRRFLAAGGIGFITGDGALRGGPEYVAEAFYDAAVAPGINLALDLQHAVNPAYNRDRGPVTFVAVRARVSF</sequence>
<proteinExistence type="inferred from homology"/>
<evidence type="ECO:0000256" key="1">
    <source>
        <dbReference type="ARBA" id="ARBA00008769"/>
    </source>
</evidence>
<name>A0A502FVL7_9PROT</name>
<accession>A0A502FVL7</accession>
<comment type="similarity">
    <text evidence="1 2">Belongs to the OprB family.</text>
</comment>
<evidence type="ECO:0000256" key="2">
    <source>
        <dbReference type="RuleBase" id="RU363072"/>
    </source>
</evidence>
<feature type="chain" id="PRO_5021511079" evidence="2">
    <location>
        <begin position="25"/>
        <end position="460"/>
    </location>
</feature>
<dbReference type="AlphaFoldDB" id="A0A502FVL7"/>
<feature type="signal peptide" evidence="2">
    <location>
        <begin position="1"/>
        <end position="24"/>
    </location>
</feature>
<dbReference type="InterPro" id="IPR038673">
    <property type="entry name" value="OprB_sf"/>
</dbReference>
<dbReference type="RefSeq" id="WP_140884746.1">
    <property type="nucleotide sequence ID" value="NZ_RCZP01000016.1"/>
</dbReference>